<evidence type="ECO:0000313" key="2">
    <source>
        <dbReference type="EMBL" id="MFD1931042.1"/>
    </source>
</evidence>
<feature type="region of interest" description="Disordered" evidence="1">
    <location>
        <begin position="140"/>
        <end position="182"/>
    </location>
</feature>
<name>A0ABW4SN97_9ACTN</name>
<proteinExistence type="predicted"/>
<dbReference type="SUPFAM" id="SSF141571">
    <property type="entry name" value="Pentapeptide repeat-like"/>
    <property type="match status" value="1"/>
</dbReference>
<dbReference type="RefSeq" id="WP_379570022.1">
    <property type="nucleotide sequence ID" value="NZ_JBHUFV010000007.1"/>
</dbReference>
<feature type="compositionally biased region" description="Low complexity" evidence="1">
    <location>
        <begin position="164"/>
        <end position="182"/>
    </location>
</feature>
<accession>A0ABW4SN97</accession>
<dbReference type="EMBL" id="JBHUFV010000007">
    <property type="protein sequence ID" value="MFD1931042.1"/>
    <property type="molecule type" value="Genomic_DNA"/>
</dbReference>
<protein>
    <submittedName>
        <fullName evidence="2">Uncharacterized protein</fullName>
    </submittedName>
</protein>
<gene>
    <name evidence="2" type="ORF">ACFSKW_06070</name>
</gene>
<dbReference type="Proteomes" id="UP001597368">
    <property type="component" value="Unassembled WGS sequence"/>
</dbReference>
<sequence>MRWEVVRFEVAVAEVALFDAAAEVVARFGPAVLPEVVVLVPASLSEAPAPLLLLDAVLREAVLLEAVLPDAVLSDVALLEAVLLEAVLLDPVLRDAVLLDPVPRDAALLDVVVLDAVALRGAAVEAVAVRFPSPAAVDPRALRADAPPSSSRPRCAIIDPTPMAAATGHSSTPTAASTPSAP</sequence>
<evidence type="ECO:0000313" key="3">
    <source>
        <dbReference type="Proteomes" id="UP001597368"/>
    </source>
</evidence>
<reference evidence="3" key="1">
    <citation type="journal article" date="2019" name="Int. J. Syst. Evol. Microbiol.">
        <title>The Global Catalogue of Microorganisms (GCM) 10K type strain sequencing project: providing services to taxonomists for standard genome sequencing and annotation.</title>
        <authorList>
            <consortium name="The Broad Institute Genomics Platform"/>
            <consortium name="The Broad Institute Genome Sequencing Center for Infectious Disease"/>
            <person name="Wu L."/>
            <person name="Ma J."/>
        </authorList>
    </citation>
    <scope>NUCLEOTIDE SEQUENCE [LARGE SCALE GENOMIC DNA]</scope>
    <source>
        <strain evidence="3">ICMP 6774ER</strain>
    </source>
</reference>
<comment type="caution">
    <text evidence="2">The sequence shown here is derived from an EMBL/GenBank/DDBJ whole genome shotgun (WGS) entry which is preliminary data.</text>
</comment>
<evidence type="ECO:0000256" key="1">
    <source>
        <dbReference type="SAM" id="MobiDB-lite"/>
    </source>
</evidence>
<organism evidence="2 3">
    <name type="scientific">Nonomuraea mangrovi</name>
    <dbReference type="NCBI Taxonomy" id="2316207"/>
    <lineage>
        <taxon>Bacteria</taxon>
        <taxon>Bacillati</taxon>
        <taxon>Actinomycetota</taxon>
        <taxon>Actinomycetes</taxon>
        <taxon>Streptosporangiales</taxon>
        <taxon>Streptosporangiaceae</taxon>
        <taxon>Nonomuraea</taxon>
    </lineage>
</organism>
<keyword evidence="3" id="KW-1185">Reference proteome</keyword>